<feature type="modified residue" description="4-aspartylphosphate" evidence="4">
    <location>
        <position position="839"/>
    </location>
</feature>
<dbReference type="SUPFAM" id="SSF55874">
    <property type="entry name" value="ATPase domain of HSP90 chaperone/DNA topoisomerase II/histidine kinase"/>
    <property type="match status" value="1"/>
</dbReference>
<feature type="transmembrane region" description="Helical" evidence="5">
    <location>
        <begin position="181"/>
        <end position="202"/>
    </location>
</feature>
<gene>
    <name evidence="8" type="ORF">I6N98_06035</name>
</gene>
<evidence type="ECO:0000313" key="9">
    <source>
        <dbReference type="Proteomes" id="UP000596063"/>
    </source>
</evidence>
<dbReference type="InterPro" id="IPR005467">
    <property type="entry name" value="His_kinase_dom"/>
</dbReference>
<evidence type="ECO:0000256" key="4">
    <source>
        <dbReference type="PROSITE-ProRule" id="PRU00169"/>
    </source>
</evidence>
<organism evidence="8 9">
    <name type="scientific">Spongiibacter nanhainus</name>
    <dbReference type="NCBI Taxonomy" id="2794344"/>
    <lineage>
        <taxon>Bacteria</taxon>
        <taxon>Pseudomonadati</taxon>
        <taxon>Pseudomonadota</taxon>
        <taxon>Gammaproteobacteria</taxon>
        <taxon>Cellvibrionales</taxon>
        <taxon>Spongiibacteraceae</taxon>
        <taxon>Spongiibacter</taxon>
    </lineage>
</organism>
<evidence type="ECO:0000256" key="5">
    <source>
        <dbReference type="SAM" id="Phobius"/>
    </source>
</evidence>
<dbReference type="GO" id="GO:0000155">
    <property type="term" value="F:phosphorelay sensor kinase activity"/>
    <property type="evidence" value="ECO:0007669"/>
    <property type="project" value="InterPro"/>
</dbReference>
<dbReference type="SMART" id="SM00388">
    <property type="entry name" value="HisKA"/>
    <property type="match status" value="1"/>
</dbReference>
<dbReference type="InterPro" id="IPR011623">
    <property type="entry name" value="7TMR_DISM_rcpt_extracell_dom1"/>
</dbReference>
<dbReference type="InterPro" id="IPR011006">
    <property type="entry name" value="CheY-like_superfamily"/>
</dbReference>
<dbReference type="RefSeq" id="WP_198570894.1">
    <property type="nucleotide sequence ID" value="NZ_CP066167.1"/>
</dbReference>
<dbReference type="PANTHER" id="PTHR45339:SF5">
    <property type="entry name" value="HISTIDINE KINASE"/>
    <property type="match status" value="1"/>
</dbReference>
<dbReference type="SUPFAM" id="SSF52172">
    <property type="entry name" value="CheY-like"/>
    <property type="match status" value="2"/>
</dbReference>
<dbReference type="Pfam" id="PF07696">
    <property type="entry name" value="7TMR-DISMED2"/>
    <property type="match status" value="1"/>
</dbReference>
<comment type="catalytic activity">
    <reaction evidence="1">
        <text>ATP + protein L-histidine = ADP + protein N-phospho-L-histidine.</text>
        <dbReference type="EC" id="2.7.13.3"/>
    </reaction>
</comment>
<evidence type="ECO:0000256" key="2">
    <source>
        <dbReference type="ARBA" id="ARBA00012438"/>
    </source>
</evidence>
<sequence length="916" mass="102559">MRCDGSGRLRQPLLVALLLLLLPTLSYGAPTLVVDDDTTRHDLAGYSDVLVLSTPVTIDDLQDPSLNRTFRPSELGDFSLRPDRAQTWFRFTLHNPTNRPLRRLLEVGPSKLNHHQFYADGQPVPLMTPEVALRPRHTYPVDIAPKDSNTFYIAIRSQAPVQLALSLYSYDGLMTDSGRQFFFNSVMLGVMATLAVYCLISALALREPLFGIVAVYCAIMVVGQLFAWGYLGGRMEGMLPPWQNDLMPLLCQGVIITELAFALRFPIYATGRPSSPWRRVLQIAVVANITGMAIYGIGNDAVTTPLANALTAITLLLLPIVALYGYLQTGSRLVLWYLLVRSAAFAVYLVTGLSYAMELINEATSTVTLTLAIALVAAVHVALLQARCHKRQLKQEQEAVRIATLSEANRTRSDTLARVTHDIRTPISAILGVADLLEDTHLTGNQREYLHSLQRSSHELLQLLDETGQTARHQDNTTELNIEPVALNELIESTLTGFRNMAAEQTVDLISDIDPHLPARVLADPSRLKQLLTHTVISAFEHSEGGDIVLRVTGRPRRVHFELSHWGQPFDRQERQALDRRREDSDDYNSRFAIIAQLVRTMGGHIQLSGSGQRRYRIAFDLALEPARDDGQAQDKSSLLRDRRILVANAQQTFCEVIAQQCRSWGMDVLVAHSEQSALAQLHNQALLNRGVDFVLIDSGFDDRGLSLARRIQDECEQGKPRPCCLLTAFANTHYQRHELQGAGVQRVLSKPIGSGALHNALCGEQHAANTKTPTLSTYSSESLAPRPMHCLMAEDNPTNAQVLKRMLKALKVSVRHVENGQQAVNIYMREHFDFVVMDIEMPILDGEEATRQIRQFEADEQRERTPIFGLTANAMDEQRDRYLRAGMDLHLVKPIRLWELAEAIKRWTGYHREQS</sequence>
<keyword evidence="5" id="KW-1133">Transmembrane helix</keyword>
<evidence type="ECO:0000256" key="1">
    <source>
        <dbReference type="ARBA" id="ARBA00000085"/>
    </source>
</evidence>
<dbReference type="SUPFAM" id="SSF47384">
    <property type="entry name" value="Homodimeric domain of signal transducing histidine kinase"/>
    <property type="match status" value="1"/>
</dbReference>
<dbReference type="SMART" id="SM00448">
    <property type="entry name" value="REC"/>
    <property type="match status" value="2"/>
</dbReference>
<dbReference type="Gene3D" id="3.30.565.10">
    <property type="entry name" value="Histidine kinase-like ATPase, C-terminal domain"/>
    <property type="match status" value="1"/>
</dbReference>
<dbReference type="InterPro" id="IPR036097">
    <property type="entry name" value="HisK_dim/P_sf"/>
</dbReference>
<keyword evidence="5" id="KW-0472">Membrane</keyword>
<feature type="transmembrane region" description="Helical" evidence="5">
    <location>
        <begin position="246"/>
        <end position="267"/>
    </location>
</feature>
<feature type="modified residue" description="4-aspartylphosphate" evidence="4">
    <location>
        <position position="698"/>
    </location>
</feature>
<protein>
    <recommendedName>
        <fullName evidence="2">histidine kinase</fullName>
        <ecNumber evidence="2">2.7.13.3</ecNumber>
    </recommendedName>
</protein>
<feature type="transmembrane region" description="Helical" evidence="5">
    <location>
        <begin position="363"/>
        <end position="384"/>
    </location>
</feature>
<dbReference type="Pfam" id="PF07695">
    <property type="entry name" value="7TMR-DISM_7TM"/>
    <property type="match status" value="1"/>
</dbReference>
<keyword evidence="3 4" id="KW-0597">Phosphoprotein</keyword>
<dbReference type="CDD" id="cd00082">
    <property type="entry name" value="HisKA"/>
    <property type="match status" value="1"/>
</dbReference>
<dbReference type="EMBL" id="CP066167">
    <property type="protein sequence ID" value="QQD19410.1"/>
    <property type="molecule type" value="Genomic_DNA"/>
</dbReference>
<feature type="transmembrane region" description="Helical" evidence="5">
    <location>
        <begin position="279"/>
        <end position="297"/>
    </location>
</feature>
<dbReference type="InterPro" id="IPR001789">
    <property type="entry name" value="Sig_transdc_resp-reg_receiver"/>
</dbReference>
<keyword evidence="9" id="KW-1185">Reference proteome</keyword>
<dbReference type="PANTHER" id="PTHR45339">
    <property type="entry name" value="HYBRID SIGNAL TRANSDUCTION HISTIDINE KINASE J"/>
    <property type="match status" value="1"/>
</dbReference>
<dbReference type="InterPro" id="IPR036890">
    <property type="entry name" value="HATPase_C_sf"/>
</dbReference>
<dbReference type="Gene3D" id="2.60.40.2380">
    <property type="match status" value="1"/>
</dbReference>
<dbReference type="PROSITE" id="PS50110">
    <property type="entry name" value="RESPONSE_REGULATORY"/>
    <property type="match status" value="2"/>
</dbReference>
<dbReference type="EC" id="2.7.13.3" evidence="2"/>
<evidence type="ECO:0000256" key="3">
    <source>
        <dbReference type="ARBA" id="ARBA00022553"/>
    </source>
</evidence>
<dbReference type="Proteomes" id="UP000596063">
    <property type="component" value="Chromosome"/>
</dbReference>
<dbReference type="PROSITE" id="PS50109">
    <property type="entry name" value="HIS_KIN"/>
    <property type="match status" value="1"/>
</dbReference>
<proteinExistence type="predicted"/>
<evidence type="ECO:0000259" key="6">
    <source>
        <dbReference type="PROSITE" id="PS50109"/>
    </source>
</evidence>
<evidence type="ECO:0000259" key="7">
    <source>
        <dbReference type="PROSITE" id="PS50110"/>
    </source>
</evidence>
<dbReference type="InterPro" id="IPR011622">
    <property type="entry name" value="7TMR_DISM_rcpt_extracell_dom2"/>
</dbReference>
<keyword evidence="5" id="KW-0812">Transmembrane</keyword>
<feature type="transmembrane region" description="Helical" evidence="5">
    <location>
        <begin position="334"/>
        <end position="357"/>
    </location>
</feature>
<feature type="domain" description="Response regulatory" evidence="7">
    <location>
        <begin position="790"/>
        <end position="909"/>
    </location>
</feature>
<accession>A0A7T4R338</accession>
<feature type="transmembrane region" description="Helical" evidence="5">
    <location>
        <begin position="309"/>
        <end position="327"/>
    </location>
</feature>
<reference evidence="8 9" key="1">
    <citation type="submission" date="2020-12" db="EMBL/GenBank/DDBJ databases">
        <authorList>
            <person name="Shan Y."/>
        </authorList>
    </citation>
    <scope>NUCLEOTIDE SEQUENCE [LARGE SCALE GENOMIC DNA]</scope>
    <source>
        <strain evidence="9">csc3.9</strain>
    </source>
</reference>
<feature type="domain" description="Histidine kinase" evidence="6">
    <location>
        <begin position="418"/>
        <end position="626"/>
    </location>
</feature>
<feature type="transmembrane region" description="Helical" evidence="5">
    <location>
        <begin position="209"/>
        <end position="231"/>
    </location>
</feature>
<dbReference type="InterPro" id="IPR003661">
    <property type="entry name" value="HisK_dim/P_dom"/>
</dbReference>
<dbReference type="KEGG" id="snan:I6N98_06035"/>
<dbReference type="CDD" id="cd17546">
    <property type="entry name" value="REC_hyHK_CKI1_RcsC-like"/>
    <property type="match status" value="1"/>
</dbReference>
<dbReference type="Gene3D" id="3.40.50.2300">
    <property type="match status" value="2"/>
</dbReference>
<dbReference type="Pfam" id="PF00072">
    <property type="entry name" value="Response_reg"/>
    <property type="match status" value="2"/>
</dbReference>
<dbReference type="Gene3D" id="1.10.287.130">
    <property type="match status" value="1"/>
</dbReference>
<name>A0A7T4R338_9GAMM</name>
<dbReference type="Pfam" id="PF00512">
    <property type="entry name" value="HisKA"/>
    <property type="match status" value="1"/>
</dbReference>
<evidence type="ECO:0000313" key="8">
    <source>
        <dbReference type="EMBL" id="QQD19410.1"/>
    </source>
</evidence>
<dbReference type="AlphaFoldDB" id="A0A7T4R338"/>
<feature type="domain" description="Response regulatory" evidence="7">
    <location>
        <begin position="644"/>
        <end position="766"/>
    </location>
</feature>